<dbReference type="PROSITE" id="PS50137">
    <property type="entry name" value="DS_RBD"/>
    <property type="match status" value="1"/>
</dbReference>
<reference evidence="11" key="1">
    <citation type="submission" date="2016-06" db="UniProtKB">
        <authorList>
            <consortium name="WormBaseParasite"/>
        </authorList>
    </citation>
    <scope>IDENTIFICATION</scope>
</reference>
<feature type="region of interest" description="Disordered" evidence="6">
    <location>
        <begin position="578"/>
        <end position="616"/>
    </location>
</feature>
<dbReference type="GO" id="GO:0003725">
    <property type="term" value="F:double-stranded RNA binding"/>
    <property type="evidence" value="ECO:0007669"/>
    <property type="project" value="TreeGrafter"/>
</dbReference>
<dbReference type="PROSITE" id="PS50142">
    <property type="entry name" value="RNASE_3_2"/>
    <property type="match status" value="1"/>
</dbReference>
<keyword evidence="4 5" id="KW-0694">RNA-binding</keyword>
<sequence>IYILAAITLDAGLDIVDRIFGAVLFGDDERIHRVWVQIPLHPLQSQCPEGDRSWATKVPMLKKLCTLEDTLGIKFKHLRVLARAMTIRKTGFNFYTLGDNQRLEFLGDSLLKYVSTDYLFRHFPRHHEGHLSLLKNSLVNKYTQASVCSELGLENYVIRREDNSMHKYDCKINNNNDSTNNNISKHSNPSWNTTYISSQNSNILKSKQNKKGGQKEVINSDGNKNGNCNNPQNQNVKYRADLLEGNYELCLLIPSTSSFLLLLLQTSFAKYNMYVLSLRAFIGALFVDKDLTWVERFCQICFWPRLVEFILKQEWNDAKSKLQQCCLTFRSLNEDPEIAHYKVLEHSGPTNQRVYRVGVYFRGQRLATGEGRSVQQAQMEAAKKALELHQDTFRQLDFQRSVISKRYKQPYINKILDQVQNWDEQLVEYFISDKPTSTTVMSTLNSNTTTNNNNNNNNKITPINNSENQTMKRSFLPNHNNDINGEELLLYRSTKRRCFDKNIPNQNACTNEKTSYLSAVSSTSRYGTSPSIYLSSQTSTSTNNNEEDDIAMIDSKTEQLNAVEDIEKGNELFVVINNNDNDDVEDNINEKDEEEEGEIVEDDDDDDFCDDSSNDIPNERHYKYKLLLK</sequence>
<dbReference type="SUPFAM" id="SSF69065">
    <property type="entry name" value="RNase III domain-like"/>
    <property type="match status" value="1"/>
</dbReference>
<dbReference type="CDD" id="cd00593">
    <property type="entry name" value="RIBOc"/>
    <property type="match status" value="1"/>
</dbReference>
<feature type="compositionally biased region" description="Low complexity" evidence="6">
    <location>
        <begin position="219"/>
        <end position="232"/>
    </location>
</feature>
<dbReference type="SMART" id="SM00358">
    <property type="entry name" value="DSRM"/>
    <property type="match status" value="1"/>
</dbReference>
<feature type="domain" description="DRBM" evidence="7">
    <location>
        <begin position="317"/>
        <end position="391"/>
    </location>
</feature>
<dbReference type="GO" id="GO:0004525">
    <property type="term" value="F:ribonuclease III activity"/>
    <property type="evidence" value="ECO:0007669"/>
    <property type="project" value="InterPro"/>
</dbReference>
<keyword evidence="3" id="KW-0378">Hydrolase</keyword>
<keyword evidence="1" id="KW-0540">Nuclease</keyword>
<dbReference type="InterPro" id="IPR044442">
    <property type="entry name" value="RNAse_III_DSRM__animal"/>
</dbReference>
<keyword evidence="2" id="KW-0255">Endonuclease</keyword>
<dbReference type="Pfam" id="PF00636">
    <property type="entry name" value="Ribonuclease_3"/>
    <property type="match status" value="1"/>
</dbReference>
<dbReference type="InterPro" id="IPR014720">
    <property type="entry name" value="dsRBD_dom"/>
</dbReference>
<feature type="domain" description="RNase III" evidence="8">
    <location>
        <begin position="64"/>
        <end position="157"/>
    </location>
</feature>
<evidence type="ECO:0000313" key="11">
    <source>
        <dbReference type="WBParaSite" id="SCUD_0000115101-mRNA-1"/>
    </source>
</evidence>
<organism evidence="11">
    <name type="scientific">Schistosoma curassoni</name>
    <dbReference type="NCBI Taxonomy" id="6186"/>
    <lineage>
        <taxon>Eukaryota</taxon>
        <taxon>Metazoa</taxon>
        <taxon>Spiralia</taxon>
        <taxon>Lophotrochozoa</taxon>
        <taxon>Platyhelminthes</taxon>
        <taxon>Trematoda</taxon>
        <taxon>Digenea</taxon>
        <taxon>Strigeidida</taxon>
        <taxon>Schistosomatoidea</taxon>
        <taxon>Schistosomatidae</taxon>
        <taxon>Schistosoma</taxon>
    </lineage>
</organism>
<evidence type="ECO:0000259" key="8">
    <source>
        <dbReference type="PROSITE" id="PS50142"/>
    </source>
</evidence>
<dbReference type="GO" id="GO:0005634">
    <property type="term" value="C:nucleus"/>
    <property type="evidence" value="ECO:0007669"/>
    <property type="project" value="TreeGrafter"/>
</dbReference>
<dbReference type="Gene3D" id="3.30.160.20">
    <property type="match status" value="1"/>
</dbReference>
<dbReference type="InterPro" id="IPR000999">
    <property type="entry name" value="RNase_III_dom"/>
</dbReference>
<dbReference type="CDD" id="cd19877">
    <property type="entry name" value="DSRM_RNAse_III_meta_like"/>
    <property type="match status" value="1"/>
</dbReference>
<feature type="compositionally biased region" description="Acidic residues" evidence="6">
    <location>
        <begin position="580"/>
        <end position="613"/>
    </location>
</feature>
<evidence type="ECO:0000256" key="2">
    <source>
        <dbReference type="ARBA" id="ARBA00022759"/>
    </source>
</evidence>
<evidence type="ECO:0000313" key="10">
    <source>
        <dbReference type="Proteomes" id="UP000279833"/>
    </source>
</evidence>
<protein>
    <submittedName>
        <fullName evidence="11">RNase III domain-containing protein</fullName>
    </submittedName>
</protein>
<dbReference type="Proteomes" id="UP000279833">
    <property type="component" value="Unassembled WGS sequence"/>
</dbReference>
<dbReference type="AlphaFoldDB" id="A0A183JEN8"/>
<dbReference type="WBParaSite" id="SCUD_0000115101-mRNA-1">
    <property type="protein sequence ID" value="SCUD_0000115101-mRNA-1"/>
    <property type="gene ID" value="SCUD_0000115101"/>
</dbReference>
<keyword evidence="10" id="KW-1185">Reference proteome</keyword>
<dbReference type="SUPFAM" id="SSF54768">
    <property type="entry name" value="dsRNA-binding domain-like"/>
    <property type="match status" value="1"/>
</dbReference>
<dbReference type="PROSITE" id="PS00517">
    <property type="entry name" value="RNASE_3_1"/>
    <property type="match status" value="1"/>
</dbReference>
<dbReference type="GO" id="GO:0031054">
    <property type="term" value="P:pre-miRNA processing"/>
    <property type="evidence" value="ECO:0007669"/>
    <property type="project" value="InterPro"/>
</dbReference>
<evidence type="ECO:0000256" key="1">
    <source>
        <dbReference type="ARBA" id="ARBA00022722"/>
    </source>
</evidence>
<dbReference type="PANTHER" id="PTHR11207">
    <property type="entry name" value="RIBONUCLEASE III"/>
    <property type="match status" value="1"/>
</dbReference>
<evidence type="ECO:0000256" key="5">
    <source>
        <dbReference type="PROSITE-ProRule" id="PRU00266"/>
    </source>
</evidence>
<dbReference type="STRING" id="6186.A0A183JEN8"/>
<dbReference type="FunFam" id="3.30.160.20:FF:000012">
    <property type="entry name" value="Drosha ribonuclease III"/>
    <property type="match status" value="1"/>
</dbReference>
<evidence type="ECO:0000256" key="3">
    <source>
        <dbReference type="ARBA" id="ARBA00022801"/>
    </source>
</evidence>
<dbReference type="SMART" id="SM00535">
    <property type="entry name" value="RIBOc"/>
    <property type="match status" value="1"/>
</dbReference>
<accession>A0A183JEN8</accession>
<dbReference type="Pfam" id="PF00035">
    <property type="entry name" value="dsrm"/>
    <property type="match status" value="1"/>
</dbReference>
<gene>
    <name evidence="9" type="ORF">SCUD_LOCUS1152</name>
</gene>
<evidence type="ECO:0000256" key="4">
    <source>
        <dbReference type="ARBA" id="ARBA00022884"/>
    </source>
</evidence>
<dbReference type="EMBL" id="UZAK01000897">
    <property type="protein sequence ID" value="VDO65907.1"/>
    <property type="molecule type" value="Genomic_DNA"/>
</dbReference>
<evidence type="ECO:0000256" key="6">
    <source>
        <dbReference type="SAM" id="MobiDB-lite"/>
    </source>
</evidence>
<evidence type="ECO:0000259" key="7">
    <source>
        <dbReference type="PROSITE" id="PS50137"/>
    </source>
</evidence>
<name>A0A183JEN8_9TREM</name>
<dbReference type="PANTHER" id="PTHR11207:SF0">
    <property type="entry name" value="RIBONUCLEASE 3"/>
    <property type="match status" value="1"/>
</dbReference>
<reference evidence="9 10" key="2">
    <citation type="submission" date="2018-11" db="EMBL/GenBank/DDBJ databases">
        <authorList>
            <consortium name="Pathogen Informatics"/>
        </authorList>
    </citation>
    <scope>NUCLEOTIDE SEQUENCE [LARGE SCALE GENOMIC DNA]</scope>
    <source>
        <strain evidence="9">Dakar</strain>
        <strain evidence="10">Dakar, Senegal</strain>
    </source>
</reference>
<evidence type="ECO:0000313" key="9">
    <source>
        <dbReference type="EMBL" id="VDO65907.1"/>
    </source>
</evidence>
<dbReference type="InterPro" id="IPR036389">
    <property type="entry name" value="RNase_III_sf"/>
</dbReference>
<feature type="region of interest" description="Disordered" evidence="6">
    <location>
        <begin position="205"/>
        <end position="232"/>
    </location>
</feature>
<dbReference type="Gene3D" id="1.10.1520.10">
    <property type="entry name" value="Ribonuclease III domain"/>
    <property type="match status" value="1"/>
</dbReference>
<proteinExistence type="predicted"/>